<dbReference type="InterPro" id="IPR021246">
    <property type="entry name" value="DUF2797"/>
</dbReference>
<dbReference type="EMBL" id="NTKD01000064">
    <property type="protein sequence ID" value="PDH36645.1"/>
    <property type="molecule type" value="Genomic_DNA"/>
</dbReference>
<reference evidence="1 2" key="1">
    <citation type="submission" date="2017-08" db="EMBL/GenBank/DDBJ databases">
        <title>Fine stratification of microbial communities through a metagenomic profile of the photic zone.</title>
        <authorList>
            <person name="Haro-Moreno J.M."/>
            <person name="Lopez-Perez M."/>
            <person name="De La Torre J."/>
            <person name="Picazo A."/>
            <person name="Camacho A."/>
            <person name="Rodriguez-Valera F."/>
        </authorList>
    </citation>
    <scope>NUCLEOTIDE SEQUENCE [LARGE SCALE GENOMIC DNA]</scope>
    <source>
        <strain evidence="1">MED-G24</strain>
    </source>
</reference>
<protein>
    <recommendedName>
        <fullName evidence="3">DUF2797 domain-containing protein</fullName>
    </recommendedName>
</protein>
<gene>
    <name evidence="1" type="ORF">CNE99_09400</name>
</gene>
<evidence type="ECO:0008006" key="3">
    <source>
        <dbReference type="Google" id="ProtNLM"/>
    </source>
</evidence>
<comment type="caution">
    <text evidence="1">The sequence shown here is derived from an EMBL/GenBank/DDBJ whole genome shotgun (WGS) entry which is preliminary data.</text>
</comment>
<organism evidence="1 2">
    <name type="scientific">OM182 bacterium MED-G24</name>
    <dbReference type="NCBI Taxonomy" id="1986255"/>
    <lineage>
        <taxon>Bacteria</taxon>
        <taxon>Pseudomonadati</taxon>
        <taxon>Pseudomonadota</taxon>
        <taxon>Gammaproteobacteria</taxon>
        <taxon>OMG group</taxon>
        <taxon>OM182 clade</taxon>
    </lineage>
</organism>
<name>A0A2A5WJC4_9GAMM</name>
<dbReference type="Proteomes" id="UP000219327">
    <property type="component" value="Unassembled WGS sequence"/>
</dbReference>
<accession>A0A2A5WJC4</accession>
<sequence length="307" mass="34107">MPAHQGFLTKLRALKGEPARYSLVLDDLDLPLNDLLGHAIHLSFTGAVRCSSCGEATAKSYGHGHCYTCFTELARCDLCVMSPDRCHFHLGTCREPEWGEEFCMQPHLVYLANSSGIKVGITRSDRLPMRWIDQGAVQAVPIFATPSRRIAGLIEVIYKSEISDRTQWQRMLMADDLHIDLDAARADIGNRVSDEIMSLSQEEGLVLIDAHDPDALETSDPSYLARFVDAPITTLTYPVLGYPSRVVALDPIKTPDIKGQLLGIKGQYLILDTGVLNVRRYTSHHIHFEASKTAMASRSPIEQNSLF</sequence>
<dbReference type="Pfam" id="PF10977">
    <property type="entry name" value="DUF2797"/>
    <property type="match status" value="1"/>
</dbReference>
<dbReference type="AlphaFoldDB" id="A0A2A5WJC4"/>
<evidence type="ECO:0000313" key="1">
    <source>
        <dbReference type="EMBL" id="PDH36645.1"/>
    </source>
</evidence>
<evidence type="ECO:0000313" key="2">
    <source>
        <dbReference type="Proteomes" id="UP000219327"/>
    </source>
</evidence>
<proteinExistence type="predicted"/>